<protein>
    <submittedName>
        <fullName evidence="1">Uncharacterized protein</fullName>
    </submittedName>
</protein>
<accession>A0ABT5UAK7</accession>
<evidence type="ECO:0000313" key="2">
    <source>
        <dbReference type="Proteomes" id="UP001528823"/>
    </source>
</evidence>
<name>A0ABT5UAK7_9GAMM</name>
<proteinExistence type="predicted"/>
<sequence length="89" mass="10230">MDVEYFDFNDHVESVEWVYQLPAGLVSEKIDLRYNSVNIKKEKNGYQIYIGPKNPSDGGDGLLINLDNNMKLIDYVIERIDPPPQIEGE</sequence>
<dbReference type="Proteomes" id="UP001528823">
    <property type="component" value="Unassembled WGS sequence"/>
</dbReference>
<comment type="caution">
    <text evidence="1">The sequence shown here is derived from an EMBL/GenBank/DDBJ whole genome shotgun (WGS) entry which is preliminary data.</text>
</comment>
<keyword evidence="2" id="KW-1185">Reference proteome</keyword>
<dbReference type="EMBL" id="JAPMOU010000019">
    <property type="protein sequence ID" value="MDE1463337.1"/>
    <property type="molecule type" value="Genomic_DNA"/>
</dbReference>
<gene>
    <name evidence="1" type="ORF">ORQ98_15345</name>
</gene>
<reference evidence="1 2" key="1">
    <citation type="submission" date="2022-11" db="EMBL/GenBank/DDBJ databases">
        <title>Spartinivicinus poritis sp. nov., isolated from scleractinian coral Porites lutea.</title>
        <authorList>
            <person name="Zhang G."/>
            <person name="Cai L."/>
            <person name="Wei Q."/>
        </authorList>
    </citation>
    <scope>NUCLEOTIDE SEQUENCE [LARGE SCALE GENOMIC DNA]</scope>
    <source>
        <strain evidence="1 2">A2-2</strain>
    </source>
</reference>
<evidence type="ECO:0000313" key="1">
    <source>
        <dbReference type="EMBL" id="MDE1463337.1"/>
    </source>
</evidence>
<dbReference type="RefSeq" id="WP_274689677.1">
    <property type="nucleotide sequence ID" value="NZ_JAPMOU010000019.1"/>
</dbReference>
<organism evidence="1 2">
    <name type="scientific">Spartinivicinus poritis</name>
    <dbReference type="NCBI Taxonomy" id="2994640"/>
    <lineage>
        <taxon>Bacteria</taxon>
        <taxon>Pseudomonadati</taxon>
        <taxon>Pseudomonadota</taxon>
        <taxon>Gammaproteobacteria</taxon>
        <taxon>Oceanospirillales</taxon>
        <taxon>Zooshikellaceae</taxon>
        <taxon>Spartinivicinus</taxon>
    </lineage>
</organism>